<evidence type="ECO:0000256" key="1">
    <source>
        <dbReference type="ARBA" id="ARBA00022553"/>
    </source>
</evidence>
<evidence type="ECO:0000256" key="3">
    <source>
        <dbReference type="ARBA" id="ARBA00023015"/>
    </source>
</evidence>
<keyword evidence="4" id="KW-0238">DNA-binding</keyword>
<protein>
    <submittedName>
        <fullName evidence="8">Unannotated protein</fullName>
    </submittedName>
</protein>
<dbReference type="PANTHER" id="PTHR48111:SF1">
    <property type="entry name" value="TWO-COMPONENT RESPONSE REGULATOR ORR33"/>
    <property type="match status" value="1"/>
</dbReference>
<evidence type="ECO:0000313" key="8">
    <source>
        <dbReference type="EMBL" id="CAB4801882.1"/>
    </source>
</evidence>
<dbReference type="EMBL" id="CAFAAH010000160">
    <property type="protein sequence ID" value="CAB4801882.1"/>
    <property type="molecule type" value="Genomic_DNA"/>
</dbReference>
<dbReference type="GO" id="GO:0032993">
    <property type="term" value="C:protein-DNA complex"/>
    <property type="evidence" value="ECO:0007669"/>
    <property type="project" value="TreeGrafter"/>
</dbReference>
<evidence type="ECO:0000259" key="6">
    <source>
        <dbReference type="PROSITE" id="PS50110"/>
    </source>
</evidence>
<dbReference type="SUPFAM" id="SSF52172">
    <property type="entry name" value="CheY-like"/>
    <property type="match status" value="1"/>
</dbReference>
<keyword evidence="5" id="KW-0804">Transcription</keyword>
<dbReference type="Pfam" id="PF00072">
    <property type="entry name" value="Response_reg"/>
    <property type="match status" value="1"/>
</dbReference>
<accession>A0A6J6XY06</accession>
<dbReference type="AlphaFoldDB" id="A0A6J6XY06"/>
<dbReference type="EMBL" id="CAFBOR010000237">
    <property type="protein sequence ID" value="CAB4999497.1"/>
    <property type="molecule type" value="Genomic_DNA"/>
</dbReference>
<keyword evidence="3" id="KW-0805">Transcription regulation</keyword>
<dbReference type="GO" id="GO:0000976">
    <property type="term" value="F:transcription cis-regulatory region binding"/>
    <property type="evidence" value="ECO:0007669"/>
    <property type="project" value="TreeGrafter"/>
</dbReference>
<dbReference type="InterPro" id="IPR039420">
    <property type="entry name" value="WalR-like"/>
</dbReference>
<evidence type="ECO:0000256" key="4">
    <source>
        <dbReference type="ARBA" id="ARBA00023125"/>
    </source>
</evidence>
<dbReference type="GO" id="GO:0000156">
    <property type="term" value="F:phosphorelay response regulator activity"/>
    <property type="evidence" value="ECO:0007669"/>
    <property type="project" value="TreeGrafter"/>
</dbReference>
<dbReference type="PROSITE" id="PS50110">
    <property type="entry name" value="RESPONSE_REGULATORY"/>
    <property type="match status" value="1"/>
</dbReference>
<dbReference type="EMBL" id="CAEZZU010000016">
    <property type="protein sequence ID" value="CAB4770234.1"/>
    <property type="molecule type" value="Genomic_DNA"/>
</dbReference>
<evidence type="ECO:0000256" key="5">
    <source>
        <dbReference type="ARBA" id="ARBA00023163"/>
    </source>
</evidence>
<evidence type="ECO:0000256" key="2">
    <source>
        <dbReference type="ARBA" id="ARBA00023012"/>
    </source>
</evidence>
<dbReference type="InterPro" id="IPR011006">
    <property type="entry name" value="CheY-like_superfamily"/>
</dbReference>
<sequence length="135" mass="14396">MTKILVAAEASWVRDQVRTSLTGPGQLVIEVDRGQDVREAVLSNSPDLVILDLQIANMGGIAVALDLRLEAGAGRIPETPILLLLDREADRFLATRTDADAMLVKPIDAGLLRRTIKKLLSPLETAAVSAGSDDA</sequence>
<dbReference type="PANTHER" id="PTHR48111">
    <property type="entry name" value="REGULATOR OF RPOS"/>
    <property type="match status" value="1"/>
</dbReference>
<proteinExistence type="predicted"/>
<evidence type="ECO:0000313" key="7">
    <source>
        <dbReference type="EMBL" id="CAB4770234.1"/>
    </source>
</evidence>
<keyword evidence="1" id="KW-0597">Phosphoprotein</keyword>
<gene>
    <name evidence="7" type="ORF">UFOPK2925_00227</name>
    <name evidence="8" type="ORF">UFOPK2996_01119</name>
    <name evidence="9" type="ORF">UFOPK3974_01414</name>
    <name evidence="10" type="ORF">UFOPK4071_01431</name>
</gene>
<keyword evidence="2" id="KW-0902">Two-component regulatory system</keyword>
<feature type="domain" description="Response regulatory" evidence="6">
    <location>
        <begin position="3"/>
        <end position="120"/>
    </location>
</feature>
<dbReference type="InterPro" id="IPR001789">
    <property type="entry name" value="Sig_transdc_resp-reg_receiver"/>
</dbReference>
<organism evidence="8">
    <name type="scientific">freshwater metagenome</name>
    <dbReference type="NCBI Taxonomy" id="449393"/>
    <lineage>
        <taxon>unclassified sequences</taxon>
        <taxon>metagenomes</taxon>
        <taxon>ecological metagenomes</taxon>
    </lineage>
</organism>
<dbReference type="SMART" id="SM00448">
    <property type="entry name" value="REC"/>
    <property type="match status" value="1"/>
</dbReference>
<evidence type="ECO:0000313" key="9">
    <source>
        <dbReference type="EMBL" id="CAB4999497.1"/>
    </source>
</evidence>
<evidence type="ECO:0000313" key="10">
    <source>
        <dbReference type="EMBL" id="CAB5024736.1"/>
    </source>
</evidence>
<dbReference type="Gene3D" id="3.40.50.2300">
    <property type="match status" value="1"/>
</dbReference>
<reference evidence="8" key="1">
    <citation type="submission" date="2020-05" db="EMBL/GenBank/DDBJ databases">
        <authorList>
            <person name="Chiriac C."/>
            <person name="Salcher M."/>
            <person name="Ghai R."/>
            <person name="Kavagutti S V."/>
        </authorList>
    </citation>
    <scope>NUCLEOTIDE SEQUENCE</scope>
</reference>
<dbReference type="EMBL" id="CAFBPF010000230">
    <property type="protein sequence ID" value="CAB5024736.1"/>
    <property type="molecule type" value="Genomic_DNA"/>
</dbReference>
<dbReference type="GO" id="GO:0005829">
    <property type="term" value="C:cytosol"/>
    <property type="evidence" value="ECO:0007669"/>
    <property type="project" value="TreeGrafter"/>
</dbReference>
<dbReference type="GO" id="GO:0006355">
    <property type="term" value="P:regulation of DNA-templated transcription"/>
    <property type="evidence" value="ECO:0007669"/>
    <property type="project" value="TreeGrafter"/>
</dbReference>
<name>A0A6J6XY06_9ZZZZ</name>